<dbReference type="InterPro" id="IPR036271">
    <property type="entry name" value="Tet_transcr_reg_TetR-rel_C_sf"/>
</dbReference>
<dbReference type="InterPro" id="IPR023772">
    <property type="entry name" value="DNA-bd_HTH_TetR-type_CS"/>
</dbReference>
<evidence type="ECO:0000256" key="3">
    <source>
        <dbReference type="ARBA" id="ARBA00023125"/>
    </source>
</evidence>
<dbReference type="AlphaFoldDB" id="A0A158G4U0"/>
<dbReference type="SUPFAM" id="SSF48498">
    <property type="entry name" value="Tetracyclin repressor-like, C-terminal domain"/>
    <property type="match status" value="1"/>
</dbReference>
<gene>
    <name evidence="7" type="ORF">AWB65_01563</name>
</gene>
<evidence type="ECO:0000256" key="2">
    <source>
        <dbReference type="ARBA" id="ARBA00023015"/>
    </source>
</evidence>
<dbReference type="GO" id="GO:0003700">
    <property type="term" value="F:DNA-binding transcription factor activity"/>
    <property type="evidence" value="ECO:0007669"/>
    <property type="project" value="TreeGrafter"/>
</dbReference>
<dbReference type="PRINTS" id="PR00455">
    <property type="entry name" value="HTHTETR"/>
</dbReference>
<dbReference type="PANTHER" id="PTHR30055">
    <property type="entry name" value="HTH-TYPE TRANSCRIPTIONAL REGULATOR RUTR"/>
    <property type="match status" value="1"/>
</dbReference>
<dbReference type="Pfam" id="PF14246">
    <property type="entry name" value="TetR_C_7"/>
    <property type="match status" value="1"/>
</dbReference>
<keyword evidence="1" id="KW-0678">Repressor</keyword>
<feature type="domain" description="HTH tetR-type" evidence="6">
    <location>
        <begin position="12"/>
        <end position="72"/>
    </location>
</feature>
<dbReference type="PROSITE" id="PS01081">
    <property type="entry name" value="HTH_TETR_1"/>
    <property type="match status" value="1"/>
</dbReference>
<accession>A0A158G4U0</accession>
<keyword evidence="2" id="KW-0805">Transcription regulation</keyword>
<dbReference type="PANTHER" id="PTHR30055:SF224">
    <property type="entry name" value="TRANSCRIPTIONAL REGULATOR TETR FAMILY"/>
    <property type="match status" value="1"/>
</dbReference>
<dbReference type="Gene3D" id="1.10.10.60">
    <property type="entry name" value="Homeodomain-like"/>
    <property type="match status" value="1"/>
</dbReference>
<keyword evidence="4" id="KW-0804">Transcription</keyword>
<sequence>MNPNAIPLRLTDKKRAAIVDAAVEEFIASGFDATSMDRIAARANVSKRTVYNHFASKEALFAAILHELWDASQTSDAPAYDSDAPLRAQLLDLLMRKMRLLDDEAFLSLARVAIAAGIHSPERARDMVARMGEREEDLSMWIRAAAVDGRVAIKDPAFAAQQLHGLVKAFAFWPQVSMGQPRLSRKEQEKVAEAAADMFLARYAK</sequence>
<dbReference type="EMBL" id="FCNW02000005">
    <property type="protein sequence ID" value="SAL27076.1"/>
    <property type="molecule type" value="Genomic_DNA"/>
</dbReference>
<proteinExistence type="predicted"/>
<evidence type="ECO:0000256" key="4">
    <source>
        <dbReference type="ARBA" id="ARBA00023163"/>
    </source>
</evidence>
<organism evidence="7 8">
    <name type="scientific">Caballeronia humi</name>
    <dbReference type="NCBI Taxonomy" id="326474"/>
    <lineage>
        <taxon>Bacteria</taxon>
        <taxon>Pseudomonadati</taxon>
        <taxon>Pseudomonadota</taxon>
        <taxon>Betaproteobacteria</taxon>
        <taxon>Burkholderiales</taxon>
        <taxon>Burkholderiaceae</taxon>
        <taxon>Caballeronia</taxon>
    </lineage>
</organism>
<dbReference type="GO" id="GO:0000976">
    <property type="term" value="F:transcription cis-regulatory region binding"/>
    <property type="evidence" value="ECO:0007669"/>
    <property type="project" value="TreeGrafter"/>
</dbReference>
<reference evidence="7" key="1">
    <citation type="submission" date="2016-01" db="EMBL/GenBank/DDBJ databases">
        <authorList>
            <person name="Peeters C."/>
        </authorList>
    </citation>
    <scope>NUCLEOTIDE SEQUENCE [LARGE SCALE GENOMIC DNA]</scope>
    <source>
        <strain evidence="7">LMG 22934</strain>
    </source>
</reference>
<dbReference type="OrthoDB" id="5293507at2"/>
<dbReference type="Pfam" id="PF00440">
    <property type="entry name" value="TetR_N"/>
    <property type="match status" value="1"/>
</dbReference>
<dbReference type="STRING" id="326474.AWB65_01563"/>
<dbReference type="InterPro" id="IPR050109">
    <property type="entry name" value="HTH-type_TetR-like_transc_reg"/>
</dbReference>
<dbReference type="InterPro" id="IPR001647">
    <property type="entry name" value="HTH_TetR"/>
</dbReference>
<comment type="caution">
    <text evidence="7">The sequence shown here is derived from an EMBL/GenBank/DDBJ whole genome shotgun (WGS) entry which is preliminary data.</text>
</comment>
<evidence type="ECO:0000313" key="7">
    <source>
        <dbReference type="EMBL" id="SAL27076.1"/>
    </source>
</evidence>
<name>A0A158G4U0_9BURK</name>
<dbReference type="RefSeq" id="WP_087666601.1">
    <property type="nucleotide sequence ID" value="NZ_FCNW02000005.1"/>
</dbReference>
<evidence type="ECO:0000256" key="1">
    <source>
        <dbReference type="ARBA" id="ARBA00022491"/>
    </source>
</evidence>
<evidence type="ECO:0000313" key="8">
    <source>
        <dbReference type="Proteomes" id="UP000054977"/>
    </source>
</evidence>
<dbReference type="Proteomes" id="UP000054977">
    <property type="component" value="Unassembled WGS sequence"/>
</dbReference>
<dbReference type="SUPFAM" id="SSF46689">
    <property type="entry name" value="Homeodomain-like"/>
    <property type="match status" value="1"/>
</dbReference>
<feature type="DNA-binding region" description="H-T-H motif" evidence="5">
    <location>
        <begin position="35"/>
        <end position="54"/>
    </location>
</feature>
<dbReference type="InterPro" id="IPR009057">
    <property type="entry name" value="Homeodomain-like_sf"/>
</dbReference>
<dbReference type="FunFam" id="1.10.10.60:FF:000141">
    <property type="entry name" value="TetR family transcriptional regulator"/>
    <property type="match status" value="1"/>
</dbReference>
<keyword evidence="8" id="KW-1185">Reference proteome</keyword>
<dbReference type="Gene3D" id="1.10.357.10">
    <property type="entry name" value="Tetracycline Repressor, domain 2"/>
    <property type="match status" value="1"/>
</dbReference>
<dbReference type="PROSITE" id="PS50977">
    <property type="entry name" value="HTH_TETR_2"/>
    <property type="match status" value="1"/>
</dbReference>
<evidence type="ECO:0000259" key="6">
    <source>
        <dbReference type="PROSITE" id="PS50977"/>
    </source>
</evidence>
<protein>
    <submittedName>
        <fullName evidence="7">TetR family transcriptional regulator</fullName>
    </submittedName>
</protein>
<evidence type="ECO:0000256" key="5">
    <source>
        <dbReference type="PROSITE-ProRule" id="PRU00335"/>
    </source>
</evidence>
<keyword evidence="3 5" id="KW-0238">DNA-binding</keyword>
<dbReference type="InterPro" id="IPR039536">
    <property type="entry name" value="TetR_C_Proteobacteria"/>
</dbReference>